<feature type="transmembrane region" description="Helical" evidence="1">
    <location>
        <begin position="6"/>
        <end position="28"/>
    </location>
</feature>
<evidence type="ECO:0000256" key="1">
    <source>
        <dbReference type="SAM" id="Phobius"/>
    </source>
</evidence>
<gene>
    <name evidence="2" type="ORF">CYCCA115_LOCUS2670</name>
</gene>
<keyword evidence="3" id="KW-1185">Reference proteome</keyword>
<dbReference type="AlphaFoldDB" id="A0AAD2CEE6"/>
<keyword evidence="1" id="KW-0472">Membrane</keyword>
<sequence>MISQVKGSAVLAGLSLSAGAALLVWKIFKEERRYERSKFIQEEIREEEAAEGSDTLPSIISHFQGTKISIKSDITEANGRRTLAYYQKARDAHLYSLVLGVRSYPRLRNRREKTMKRIMHYYTEGTKSHRTIIIMCDNETSSMLNMARTNILDPLNLSHDITTEKAWIPAKNIIPNEDLHVTVATPWWWHTMREGNQELSEELVTRFRQTLVSECHHAFQIELERFVLLGGQSLVALWRCIGQRKTEDGFIIYDRHGSEIDPFVKLRKDIVRCFTTDQFGAPLTYNERIGLRESMTNEATPVTPSRGNLVRANSIELKTPGLGSGDGFIHTTLARLPLDCLSMQDVDLDPIHRLCREATATYCGHRMVVKEFRFLETTGAGGESNPCIAPITDATIEAPVRVQMTETGIVENHDLHTAKKVDTNATIGAVGGFHGKTLSMDGLFDGVDVKAVRV</sequence>
<reference evidence="2" key="1">
    <citation type="submission" date="2023-08" db="EMBL/GenBank/DDBJ databases">
        <authorList>
            <person name="Audoor S."/>
            <person name="Bilcke G."/>
        </authorList>
    </citation>
    <scope>NUCLEOTIDE SEQUENCE</scope>
</reference>
<keyword evidence="1" id="KW-0812">Transmembrane</keyword>
<comment type="caution">
    <text evidence="2">The sequence shown here is derived from an EMBL/GenBank/DDBJ whole genome shotgun (WGS) entry which is preliminary data.</text>
</comment>
<proteinExistence type="predicted"/>
<evidence type="ECO:0000313" key="2">
    <source>
        <dbReference type="EMBL" id="CAJ1932059.1"/>
    </source>
</evidence>
<protein>
    <submittedName>
        <fullName evidence="2">Uncharacterized protein</fullName>
    </submittedName>
</protein>
<dbReference type="Proteomes" id="UP001295423">
    <property type="component" value="Unassembled WGS sequence"/>
</dbReference>
<dbReference type="EMBL" id="CAKOGP040000202">
    <property type="protein sequence ID" value="CAJ1932059.1"/>
    <property type="molecule type" value="Genomic_DNA"/>
</dbReference>
<organism evidence="2 3">
    <name type="scientific">Cylindrotheca closterium</name>
    <dbReference type="NCBI Taxonomy" id="2856"/>
    <lineage>
        <taxon>Eukaryota</taxon>
        <taxon>Sar</taxon>
        <taxon>Stramenopiles</taxon>
        <taxon>Ochrophyta</taxon>
        <taxon>Bacillariophyta</taxon>
        <taxon>Bacillariophyceae</taxon>
        <taxon>Bacillariophycidae</taxon>
        <taxon>Bacillariales</taxon>
        <taxon>Bacillariaceae</taxon>
        <taxon>Cylindrotheca</taxon>
    </lineage>
</organism>
<keyword evidence="1" id="KW-1133">Transmembrane helix</keyword>
<evidence type="ECO:0000313" key="3">
    <source>
        <dbReference type="Proteomes" id="UP001295423"/>
    </source>
</evidence>
<accession>A0AAD2CEE6</accession>
<name>A0AAD2CEE6_9STRA</name>